<keyword evidence="1" id="KW-0812">Transmembrane</keyword>
<keyword evidence="1" id="KW-0472">Membrane</keyword>
<keyword evidence="3" id="KW-1185">Reference proteome</keyword>
<feature type="transmembrane region" description="Helical" evidence="1">
    <location>
        <begin position="336"/>
        <end position="355"/>
    </location>
</feature>
<keyword evidence="1" id="KW-1133">Transmembrane helix</keyword>
<proteinExistence type="predicted"/>
<dbReference type="RefSeq" id="WP_146837236.1">
    <property type="nucleotide sequence ID" value="NZ_CP042476.1"/>
</dbReference>
<dbReference type="OrthoDB" id="9154838at2"/>
<feature type="transmembrane region" description="Helical" evidence="1">
    <location>
        <begin position="307"/>
        <end position="330"/>
    </location>
</feature>
<organism evidence="2 3">
    <name type="scientific">Antarcticibacterium arcticum</name>
    <dbReference type="NCBI Taxonomy" id="2585771"/>
    <lineage>
        <taxon>Bacteria</taxon>
        <taxon>Pseudomonadati</taxon>
        <taxon>Bacteroidota</taxon>
        <taxon>Flavobacteriia</taxon>
        <taxon>Flavobacteriales</taxon>
        <taxon>Flavobacteriaceae</taxon>
        <taxon>Antarcticibacterium</taxon>
    </lineage>
</organism>
<protein>
    <submittedName>
        <fullName evidence="2">Uncharacterized protein</fullName>
    </submittedName>
</protein>
<dbReference type="Proteomes" id="UP000321954">
    <property type="component" value="Chromosome"/>
</dbReference>
<evidence type="ECO:0000313" key="2">
    <source>
        <dbReference type="EMBL" id="QED38989.1"/>
    </source>
</evidence>
<accession>A0A5B8YS04</accession>
<evidence type="ECO:0000313" key="3">
    <source>
        <dbReference type="Proteomes" id="UP000321954"/>
    </source>
</evidence>
<reference evidence="2 3" key="1">
    <citation type="submission" date="2019-08" db="EMBL/GenBank/DDBJ databases">
        <title>Antarcticibacterium arcticum sp. nov., a bacterium isolated from marine sediment of the Canadian Beaufort Sea.</title>
        <authorList>
            <person name="Lee Y.M."/>
            <person name="Baek K."/>
            <person name="Lee D.-H."/>
            <person name="Shin S.C."/>
            <person name="Jin Y.K."/>
            <person name="Park Y."/>
        </authorList>
    </citation>
    <scope>NUCLEOTIDE SEQUENCE [LARGE SCALE GENOMIC DNA]</scope>
    <source>
        <strain evidence="2 3">PAMC 28998</strain>
    </source>
</reference>
<dbReference type="EMBL" id="CP042476">
    <property type="protein sequence ID" value="QED38989.1"/>
    <property type="molecule type" value="Genomic_DNA"/>
</dbReference>
<dbReference type="KEGG" id="anp:FK178_15250"/>
<dbReference type="AlphaFoldDB" id="A0A5B8YS04"/>
<name>A0A5B8YS04_9FLAO</name>
<evidence type="ECO:0000256" key="1">
    <source>
        <dbReference type="SAM" id="Phobius"/>
    </source>
</evidence>
<gene>
    <name evidence="2" type="ORF">FK178_15250</name>
</gene>
<sequence>MIIQGTFTNKPKRFSTYSYVENEFFNADRETLRKITDLYYDLYGYGPYKYLINTYPYWKSRNVSTSPQTMGRIIECVPRFLSDEKRFFILKNEVINFIEKLHHKQQNKNTSLSELNTLFKNYQTQIDNFNQSNLPYMVGKRIFTPEEIEQFLLVCKYALLEKLNLAFRQVQNDLVLFKEKISSFNTGVFKASYQIDFLNSKIDLSDINEIQPDFIKLKQQEINPNGAYKQFAEQYILEEFMEMSFSVKEGAVNHFIKSKDLDFFLDQYYQINTKENEATLKSDFKGEGGQLTVILEVKSVHKIKSMILFSAAKLLIYFAVLIFAILLVVRLKLYEVVIPVIIGGFILGLILLEIFRSEIQTLKNLKLDLKRYGQ</sequence>